<keyword evidence="3" id="KW-1185">Reference proteome</keyword>
<protein>
    <submittedName>
        <fullName evidence="2">Scarecrow-like protein 14-like</fullName>
    </submittedName>
</protein>
<feature type="compositionally biased region" description="Low complexity" evidence="1">
    <location>
        <begin position="56"/>
        <end position="69"/>
    </location>
</feature>
<accession>A0A392QYN5</accession>
<comment type="caution">
    <text evidence="2">The sequence shown here is derived from an EMBL/GenBank/DDBJ whole genome shotgun (WGS) entry which is preliminary data.</text>
</comment>
<feature type="compositionally biased region" description="Polar residues" evidence="1">
    <location>
        <begin position="38"/>
        <end position="54"/>
    </location>
</feature>
<organism evidence="2 3">
    <name type="scientific">Trifolium medium</name>
    <dbReference type="NCBI Taxonomy" id="97028"/>
    <lineage>
        <taxon>Eukaryota</taxon>
        <taxon>Viridiplantae</taxon>
        <taxon>Streptophyta</taxon>
        <taxon>Embryophyta</taxon>
        <taxon>Tracheophyta</taxon>
        <taxon>Spermatophyta</taxon>
        <taxon>Magnoliopsida</taxon>
        <taxon>eudicotyledons</taxon>
        <taxon>Gunneridae</taxon>
        <taxon>Pentapetalae</taxon>
        <taxon>rosids</taxon>
        <taxon>fabids</taxon>
        <taxon>Fabales</taxon>
        <taxon>Fabaceae</taxon>
        <taxon>Papilionoideae</taxon>
        <taxon>50 kb inversion clade</taxon>
        <taxon>NPAAA clade</taxon>
        <taxon>Hologalegina</taxon>
        <taxon>IRL clade</taxon>
        <taxon>Trifolieae</taxon>
        <taxon>Trifolium</taxon>
    </lineage>
</organism>
<dbReference type="Proteomes" id="UP000265520">
    <property type="component" value="Unassembled WGS sequence"/>
</dbReference>
<feature type="non-terminal residue" evidence="2">
    <location>
        <position position="128"/>
    </location>
</feature>
<name>A0A392QYN5_9FABA</name>
<evidence type="ECO:0000256" key="1">
    <source>
        <dbReference type="SAM" id="MobiDB-lite"/>
    </source>
</evidence>
<dbReference type="AlphaFoldDB" id="A0A392QYN5"/>
<feature type="region of interest" description="Disordered" evidence="1">
    <location>
        <begin position="38"/>
        <end position="69"/>
    </location>
</feature>
<dbReference type="EMBL" id="LXQA010170127">
    <property type="protein sequence ID" value="MCI29079.1"/>
    <property type="molecule type" value="Genomic_DNA"/>
</dbReference>
<evidence type="ECO:0000313" key="3">
    <source>
        <dbReference type="Proteomes" id="UP000265520"/>
    </source>
</evidence>
<proteinExistence type="predicted"/>
<reference evidence="2 3" key="1">
    <citation type="journal article" date="2018" name="Front. Plant Sci.">
        <title>Red Clover (Trifolium pratense) and Zigzag Clover (T. medium) - A Picture of Genomic Similarities and Differences.</title>
        <authorList>
            <person name="Dluhosova J."/>
            <person name="Istvanek J."/>
            <person name="Nedelnik J."/>
            <person name="Repkova J."/>
        </authorList>
    </citation>
    <scope>NUCLEOTIDE SEQUENCE [LARGE SCALE GENOMIC DNA]</scope>
    <source>
        <strain evidence="3">cv. 10/8</strain>
        <tissue evidence="2">Leaf</tissue>
    </source>
</reference>
<evidence type="ECO:0000313" key="2">
    <source>
        <dbReference type="EMBL" id="MCI29079.1"/>
    </source>
</evidence>
<sequence>MDEEDDLQLKPCMLQECLRLQAAEKSFYDVLGHNYPNSSCEDTTDTDGNFSRGTASFESNSSSCSTDNSYESDWVNHVGEFDRSSLQLQTHVVTEAANDIHNGSWNAIQPRMVEESSASVVPREKRSH</sequence>